<reference evidence="2" key="1">
    <citation type="submission" date="2021-02" db="EMBL/GenBank/DDBJ databases">
        <authorList>
            <person name="Nowell W R."/>
        </authorList>
    </citation>
    <scope>NUCLEOTIDE SEQUENCE</scope>
</reference>
<dbReference type="AlphaFoldDB" id="A0A815XHF7"/>
<dbReference type="EMBL" id="CAJNOM010005415">
    <property type="protein sequence ID" value="CAF1663635.1"/>
    <property type="molecule type" value="Genomic_DNA"/>
</dbReference>
<evidence type="ECO:0000256" key="1">
    <source>
        <dbReference type="SAM" id="Phobius"/>
    </source>
</evidence>
<evidence type="ECO:0000313" key="5">
    <source>
        <dbReference type="Proteomes" id="UP000663877"/>
    </source>
</evidence>
<evidence type="ECO:0000313" key="2">
    <source>
        <dbReference type="EMBL" id="CAF1557739.1"/>
    </source>
</evidence>
<dbReference type="EMBL" id="CAJNOI010005015">
    <property type="protein sequence ID" value="CAF1557739.1"/>
    <property type="molecule type" value="Genomic_DNA"/>
</dbReference>
<evidence type="ECO:0000313" key="3">
    <source>
        <dbReference type="EMBL" id="CAF1663635.1"/>
    </source>
</evidence>
<protein>
    <submittedName>
        <fullName evidence="2">Uncharacterized protein</fullName>
    </submittedName>
</protein>
<keyword evidence="1" id="KW-0812">Transmembrane</keyword>
<comment type="caution">
    <text evidence="2">The sequence shown here is derived from an EMBL/GenBank/DDBJ whole genome shotgun (WGS) entry which is preliminary data.</text>
</comment>
<feature type="transmembrane region" description="Helical" evidence="1">
    <location>
        <begin position="267"/>
        <end position="285"/>
    </location>
</feature>
<feature type="transmembrane region" description="Helical" evidence="1">
    <location>
        <begin position="198"/>
        <end position="231"/>
    </location>
</feature>
<keyword evidence="1" id="KW-1133">Transmembrane helix</keyword>
<dbReference type="Proteomes" id="UP000663832">
    <property type="component" value="Unassembled WGS sequence"/>
</dbReference>
<keyword evidence="4" id="KW-1185">Reference proteome</keyword>
<sequence>MTIVHKVTQANQLVTGLLTNYIAVTDYFGLTHNNTVYDIGYMNVSLYAGLFGNRYILKNSTLVCSCQNNGSCPLPANLYLYKSFETFGVYDLNKIEVNDTLSGIIIDCLPYQMTLLSSLECFYNQSCLNILLSSYRNPLNITILNQSLSSRFLSTTKVELLINELFLEEIFNQTNYTKYYSQCLPNVCQYIYIHRFNFIYVFTIFLGLLGGITTVLQIITPYIIRLILFWLKELFLKFKNKIITFNLYSKYSHDPIRVYHGVLATRLYIVSLLISIYAIVVFSYSPNEIFNETIINPSEEEYEKLEEKYSSTLTYPCTQIPIPYKDLITLEWYQSFLPYNTSNGYIDFLSFASSYFQTLEIFCDIAKIIINNEINQFLTTTSVHAQIAINDLFYS</sequence>
<keyword evidence="1" id="KW-0472">Membrane</keyword>
<dbReference type="OrthoDB" id="10161381at2759"/>
<organism evidence="2 5">
    <name type="scientific">Adineta steineri</name>
    <dbReference type="NCBI Taxonomy" id="433720"/>
    <lineage>
        <taxon>Eukaryota</taxon>
        <taxon>Metazoa</taxon>
        <taxon>Spiralia</taxon>
        <taxon>Gnathifera</taxon>
        <taxon>Rotifera</taxon>
        <taxon>Eurotatoria</taxon>
        <taxon>Bdelloidea</taxon>
        <taxon>Adinetida</taxon>
        <taxon>Adinetidae</taxon>
        <taxon>Adineta</taxon>
    </lineage>
</organism>
<gene>
    <name evidence="2" type="ORF">BJG266_LOCUS46715</name>
    <name evidence="3" type="ORF">QVE165_LOCUS63748</name>
</gene>
<proteinExistence type="predicted"/>
<accession>A0A815XHF7</accession>
<dbReference type="Proteomes" id="UP000663877">
    <property type="component" value="Unassembled WGS sequence"/>
</dbReference>
<evidence type="ECO:0000313" key="4">
    <source>
        <dbReference type="Proteomes" id="UP000663832"/>
    </source>
</evidence>
<name>A0A815XHF7_9BILA</name>